<organism evidence="22 23">
    <name type="scientific">Caenorhabditis briggsae</name>
    <dbReference type="NCBI Taxonomy" id="6238"/>
    <lineage>
        <taxon>Eukaryota</taxon>
        <taxon>Metazoa</taxon>
        <taxon>Ecdysozoa</taxon>
        <taxon>Nematoda</taxon>
        <taxon>Chromadorea</taxon>
        <taxon>Rhabditida</taxon>
        <taxon>Rhabditina</taxon>
        <taxon>Rhabditomorpha</taxon>
        <taxon>Rhabditoidea</taxon>
        <taxon>Rhabditidae</taxon>
        <taxon>Peloderinae</taxon>
        <taxon>Caenorhabditis</taxon>
    </lineage>
</organism>
<dbReference type="Pfam" id="PF04389">
    <property type="entry name" value="Peptidase_M28"/>
    <property type="match status" value="1"/>
</dbReference>
<comment type="cofactor">
    <cofactor evidence="1">
        <name>Zn(2+)</name>
        <dbReference type="ChEBI" id="CHEBI:29105"/>
    </cofactor>
</comment>
<evidence type="ECO:0000256" key="9">
    <source>
        <dbReference type="ARBA" id="ARBA00022833"/>
    </source>
</evidence>
<dbReference type="Gene3D" id="3.40.630.10">
    <property type="entry name" value="Zn peptidases"/>
    <property type="match status" value="1"/>
</dbReference>
<sequence>MSIESDVKRDVNRIATDIKHTIRPPWYRRAWNFLLEMITVRNRFTPGCNCLKSQNKNSEKVFQKKTESHRMRSIGVILAAVSTVAITIIISNTAYRAHLNAQKSAVKAPVSLAYSIRELINVDNMRTNLHLLTKKAHVAGTENNLRVAELIRDQMINQGLENVHFNEYNVLLSYPNWTSPNQVEISDETGKVVHRTSGRSISLIREEQNDPFSEIQWLAYSAAGNVEGEIVYVNRATPKDIEHLEALGIDLKDKILLARYSSNFRGNIAQMAVRKGAKGCLIYSDPMQVAGLGTGINETYGRTDKMPPHAVQRGTVFVGFGDPRTPAFPSIGELYKEKTEQEVCFVSSVQLTQLINGKKIPTIPMLPIPYSEAQYLFENMKGDATIADFQGSLNVTYRYGPGLIKNQKLRMIVHAKNEERKIQNVLGYIKGNQEPEKFVLVSNHYDAWTYGAVDPNSGTTTLLEVSRALKSYQNSTGWVPARSILFAHWDAEEHGLIGSTEFCEEYRVQLMRRAVAVINMDLIGGNQTLLGLSNPTVANVLREAAASVEHPNQFEVENGRKTLYDSWKFYEPSKNNRSTHPYQRIPAGGSDHLPFFDYLGVPIVFFITSSLDAPPTYPLYHTIYETPYLIEKIMDPQFKMHRAMAGMFIEMIIKFTESKILPYELVCLKELTDDTIYDYLPRIQTHLRRAEALGNLTDYLKPSMKQFELLERTVKELSAIVQRRNISNLNNLSFDARVNENNKLIEFEKCFINPHGAPGNPQARHLLFHPSSDNWYDGDAISQVHDLISKMETSLDELELRRFSKQLAKEVALVNVAFICAKHSLNEFFTL</sequence>
<name>A8XQT1_CAEBR</name>
<dbReference type="InterPro" id="IPR039373">
    <property type="entry name" value="Peptidase_M28B"/>
</dbReference>
<dbReference type="FunFam" id="3.50.30.30:FF:000033">
    <property type="entry name" value="Glutamate carboxypeptidase 2 homolog"/>
    <property type="match status" value="1"/>
</dbReference>
<feature type="domain" description="Peptidase M28" evidence="21">
    <location>
        <begin position="424"/>
        <end position="627"/>
    </location>
</feature>
<reference evidence="22 23" key="2">
    <citation type="journal article" date="2011" name="PLoS Genet.">
        <title>Caenorhabditis briggsae recombinant inbred line genotypes reveal inter-strain incompatibility and the evolution of recombination.</title>
        <authorList>
            <person name="Ross J.A."/>
            <person name="Koboldt D.C."/>
            <person name="Staisch J.E."/>
            <person name="Chamberlin H.M."/>
            <person name="Gupta B.P."/>
            <person name="Miller R.D."/>
            <person name="Baird S.E."/>
            <person name="Haag E.S."/>
        </authorList>
    </citation>
    <scope>NUCLEOTIDE SEQUENCE [LARGE SCALE GENOMIC DNA]</scope>
    <source>
        <strain evidence="22 23">AF16</strain>
    </source>
</reference>
<evidence type="ECO:0000256" key="16">
    <source>
        <dbReference type="ARBA" id="ARBA00066561"/>
    </source>
</evidence>
<comment type="similarity">
    <text evidence="3">Belongs to the peptidase M28 family. M28B subfamily.</text>
</comment>
<dbReference type="InterPro" id="IPR007365">
    <property type="entry name" value="TFR-like_dimer_dom"/>
</dbReference>
<comment type="catalytic activity">
    <reaction evidence="15">
        <text>Release of an unsubstituted, C-terminal glutamyl residue, typically from Ac-Asp-Glu or folylpoly-gamma-glutamates.</text>
        <dbReference type="EC" id="3.4.17.21"/>
    </reaction>
</comment>
<feature type="domain" description="Transferrin receptor-like dimerisation" evidence="20">
    <location>
        <begin position="700"/>
        <end position="825"/>
    </location>
</feature>
<dbReference type="Gene3D" id="1.20.930.40">
    <property type="entry name" value="Transferrin receptor-like, dimerisation domain"/>
    <property type="match status" value="1"/>
</dbReference>
<dbReference type="GO" id="GO:0046872">
    <property type="term" value="F:metal ion binding"/>
    <property type="evidence" value="ECO:0007669"/>
    <property type="project" value="UniProtKB-KW"/>
</dbReference>
<comment type="subcellular location">
    <subcellularLocation>
        <location evidence="2">Membrane</location>
        <topology evidence="2">Single-pass type II membrane protein</topology>
    </subcellularLocation>
</comment>
<dbReference type="FunFam" id="3.40.630.10:FF:000065">
    <property type="entry name" value="Transferrin receptor 1b"/>
    <property type="match status" value="1"/>
</dbReference>
<dbReference type="InterPro" id="IPR007484">
    <property type="entry name" value="Peptidase_M28"/>
</dbReference>
<evidence type="ECO:0000256" key="13">
    <source>
        <dbReference type="ARBA" id="ARBA00023136"/>
    </source>
</evidence>
<reference evidence="22 23" key="1">
    <citation type="journal article" date="2003" name="PLoS Biol.">
        <title>The genome sequence of Caenorhabditis briggsae: a platform for comparative genomics.</title>
        <authorList>
            <person name="Stein L.D."/>
            <person name="Bao Z."/>
            <person name="Blasiar D."/>
            <person name="Blumenthal T."/>
            <person name="Brent M.R."/>
            <person name="Chen N."/>
            <person name="Chinwalla A."/>
            <person name="Clarke L."/>
            <person name="Clee C."/>
            <person name="Coghlan A."/>
            <person name="Coulson A."/>
            <person name="D'Eustachio P."/>
            <person name="Fitch D.H."/>
            <person name="Fulton L.A."/>
            <person name="Fulton R.E."/>
            <person name="Griffiths-Jones S."/>
            <person name="Harris T.W."/>
            <person name="Hillier L.W."/>
            <person name="Kamath R."/>
            <person name="Kuwabara P.E."/>
            <person name="Mardis E.R."/>
            <person name="Marra M.A."/>
            <person name="Miner T.L."/>
            <person name="Minx P."/>
            <person name="Mullikin J.C."/>
            <person name="Plumb R.W."/>
            <person name="Rogers J."/>
            <person name="Schein J.E."/>
            <person name="Sohrmann M."/>
            <person name="Spieth J."/>
            <person name="Stajich J.E."/>
            <person name="Wei C."/>
            <person name="Willey D."/>
            <person name="Wilson R.K."/>
            <person name="Durbin R."/>
            <person name="Waterston R.H."/>
        </authorList>
    </citation>
    <scope>NUCLEOTIDE SEQUENCE [LARGE SCALE GENOMIC DNA]</scope>
    <source>
        <strain evidence="22 23">AF16</strain>
    </source>
</reference>
<accession>A8XQT1</accession>
<keyword evidence="23" id="KW-1185">Reference proteome</keyword>
<evidence type="ECO:0000256" key="8">
    <source>
        <dbReference type="ARBA" id="ARBA00022801"/>
    </source>
</evidence>
<keyword evidence="4" id="KW-0121">Carboxypeptidase</keyword>
<dbReference type="Pfam" id="PF04253">
    <property type="entry name" value="TFR_dimer"/>
    <property type="match status" value="1"/>
</dbReference>
<evidence type="ECO:0000256" key="11">
    <source>
        <dbReference type="ARBA" id="ARBA00022989"/>
    </source>
</evidence>
<evidence type="ECO:0000259" key="20">
    <source>
        <dbReference type="Pfam" id="PF04253"/>
    </source>
</evidence>
<keyword evidence="11 19" id="KW-1133">Transmembrane helix</keyword>
<feature type="transmembrane region" description="Helical" evidence="19">
    <location>
        <begin position="74"/>
        <end position="95"/>
    </location>
</feature>
<evidence type="ECO:0000256" key="18">
    <source>
        <dbReference type="ARBA" id="ARBA00075421"/>
    </source>
</evidence>
<dbReference type="SUPFAM" id="SSF52025">
    <property type="entry name" value="PA domain"/>
    <property type="match status" value="1"/>
</dbReference>
<dbReference type="WormBase" id="CBG17305">
    <property type="protein sequence ID" value="CBP39922"/>
    <property type="gene ID" value="WBGene00036975"/>
    <property type="gene designation" value="Cbr-gcp-2.2"/>
</dbReference>
<dbReference type="FunFam" id="1.20.930.40:FF:000009">
    <property type="entry name" value="Glutamate carboxypeptidase 2 homolog"/>
    <property type="match status" value="1"/>
</dbReference>
<dbReference type="SUPFAM" id="SSF47672">
    <property type="entry name" value="Transferrin receptor-like dimerisation domain"/>
    <property type="match status" value="1"/>
</dbReference>
<evidence type="ECO:0000256" key="12">
    <source>
        <dbReference type="ARBA" id="ARBA00023049"/>
    </source>
</evidence>
<keyword evidence="9" id="KW-0862">Zinc</keyword>
<keyword evidence="7" id="KW-0479">Metal-binding</keyword>
<protein>
    <recommendedName>
        <fullName evidence="17">Glutamate carboxypeptidase 2 homolog</fullName>
        <ecNumber evidence="16">3.4.17.21</ecNumber>
    </recommendedName>
    <alternativeName>
        <fullName evidence="18">Glutamate carboxypeptidase II homolog</fullName>
    </alternativeName>
</protein>
<dbReference type="InParanoid" id="A8XQT1"/>
<keyword evidence="13 19" id="KW-0472">Membrane</keyword>
<dbReference type="HOGENOM" id="CLU_005688_3_2_1"/>
<dbReference type="InterPro" id="IPR046450">
    <property type="entry name" value="PA_dom_sf"/>
</dbReference>
<dbReference type="GO" id="GO:0006508">
    <property type="term" value="P:proteolysis"/>
    <property type="evidence" value="ECO:0007669"/>
    <property type="project" value="UniProtKB-KW"/>
</dbReference>
<gene>
    <name evidence="24" type="primary">gcp-2.2</name>
    <name evidence="22 24" type="ORF">CBG17305</name>
    <name evidence="22" type="ORF">CBG_17305</name>
</gene>
<keyword evidence="14" id="KW-0325">Glycoprotein</keyword>
<keyword evidence="5" id="KW-0645">Protease</keyword>
<evidence type="ECO:0000256" key="15">
    <source>
        <dbReference type="ARBA" id="ARBA00052003"/>
    </source>
</evidence>
<evidence type="ECO:0000256" key="6">
    <source>
        <dbReference type="ARBA" id="ARBA00022692"/>
    </source>
</evidence>
<dbReference type="PANTHER" id="PTHR10404">
    <property type="entry name" value="N-ACETYLATED-ALPHA-LINKED ACIDIC DIPEPTIDASE"/>
    <property type="match status" value="1"/>
</dbReference>
<dbReference type="CDD" id="cd08022">
    <property type="entry name" value="M28_PSMA_like"/>
    <property type="match status" value="1"/>
</dbReference>
<evidence type="ECO:0000313" key="22">
    <source>
        <dbReference type="EMBL" id="CAP35006.2"/>
    </source>
</evidence>
<dbReference type="eggNOG" id="KOG2195">
    <property type="taxonomic scope" value="Eukaryota"/>
</dbReference>
<dbReference type="Proteomes" id="UP000008549">
    <property type="component" value="Unassembled WGS sequence"/>
</dbReference>
<dbReference type="Gene3D" id="3.50.30.30">
    <property type="match status" value="1"/>
</dbReference>
<dbReference type="EC" id="3.4.17.21" evidence="16"/>
<dbReference type="SUPFAM" id="SSF53187">
    <property type="entry name" value="Zn-dependent exopeptidases"/>
    <property type="match status" value="1"/>
</dbReference>
<dbReference type="FunCoup" id="A8XQT1">
    <property type="interactions" value="195"/>
</dbReference>
<keyword evidence="12" id="KW-0482">Metalloprotease</keyword>
<keyword evidence="6 19" id="KW-0812">Transmembrane</keyword>
<evidence type="ECO:0000256" key="4">
    <source>
        <dbReference type="ARBA" id="ARBA00022645"/>
    </source>
</evidence>
<dbReference type="EMBL" id="HE600924">
    <property type="protein sequence ID" value="CAP35006.2"/>
    <property type="molecule type" value="Genomic_DNA"/>
</dbReference>
<evidence type="ECO:0000313" key="23">
    <source>
        <dbReference type="Proteomes" id="UP000008549"/>
    </source>
</evidence>
<dbReference type="CDD" id="cd02121">
    <property type="entry name" value="PA_GCPII_like"/>
    <property type="match status" value="1"/>
</dbReference>
<evidence type="ECO:0000256" key="17">
    <source>
        <dbReference type="ARBA" id="ARBA00074055"/>
    </source>
</evidence>
<evidence type="ECO:0000313" key="24">
    <source>
        <dbReference type="WormBase" id="CBG17305"/>
    </source>
</evidence>
<dbReference type="GO" id="GO:0004181">
    <property type="term" value="F:metallocarboxypeptidase activity"/>
    <property type="evidence" value="ECO:0007669"/>
    <property type="project" value="UniProtKB-EC"/>
</dbReference>
<evidence type="ECO:0000256" key="19">
    <source>
        <dbReference type="SAM" id="Phobius"/>
    </source>
</evidence>
<dbReference type="MEROPS" id="M28.A18"/>
<keyword evidence="8" id="KW-0378">Hydrolase</keyword>
<dbReference type="OMA" id="HMAGTPG"/>
<dbReference type="AlphaFoldDB" id="A8XQT1"/>
<proteinExistence type="inferred from homology"/>
<dbReference type="GO" id="GO:0004180">
    <property type="term" value="F:carboxypeptidase activity"/>
    <property type="evidence" value="ECO:0000318"/>
    <property type="project" value="GO_Central"/>
</dbReference>
<evidence type="ECO:0000256" key="5">
    <source>
        <dbReference type="ARBA" id="ARBA00022670"/>
    </source>
</evidence>
<dbReference type="PANTHER" id="PTHR10404:SF41">
    <property type="entry name" value="N-ACETYLATED-ALPHA-LINKED ACIDIC DIPEPTIDASE 2"/>
    <property type="match status" value="1"/>
</dbReference>
<evidence type="ECO:0000256" key="3">
    <source>
        <dbReference type="ARBA" id="ARBA00005634"/>
    </source>
</evidence>
<keyword evidence="10" id="KW-0735">Signal-anchor</keyword>
<evidence type="ECO:0000256" key="14">
    <source>
        <dbReference type="ARBA" id="ARBA00023180"/>
    </source>
</evidence>
<dbReference type="InterPro" id="IPR036757">
    <property type="entry name" value="TFR-like_dimer_dom_sf"/>
</dbReference>
<dbReference type="STRING" id="6238.A8XQT1"/>
<dbReference type="GO" id="GO:0016020">
    <property type="term" value="C:membrane"/>
    <property type="evidence" value="ECO:0007669"/>
    <property type="project" value="UniProtKB-SubCell"/>
</dbReference>
<evidence type="ECO:0000256" key="10">
    <source>
        <dbReference type="ARBA" id="ARBA00022968"/>
    </source>
</evidence>
<evidence type="ECO:0000256" key="7">
    <source>
        <dbReference type="ARBA" id="ARBA00022723"/>
    </source>
</evidence>
<evidence type="ECO:0000256" key="2">
    <source>
        <dbReference type="ARBA" id="ARBA00004606"/>
    </source>
</evidence>
<evidence type="ECO:0000259" key="21">
    <source>
        <dbReference type="Pfam" id="PF04389"/>
    </source>
</evidence>
<evidence type="ECO:0000256" key="1">
    <source>
        <dbReference type="ARBA" id="ARBA00001947"/>
    </source>
</evidence>